<sequence length="222" mass="24443">MIQNIPELYRKAEVVDQLARRIGRVKEIQLAPRLFYEGDYVRECGDGVWEEKDKQWGTWKLAQRREIAPEQQGDRAPRGGRTGGRGRGRAGRGTTFRQRTPPRKRSSEEAGLETGTEDGEGTSPLKQGRGENEDHVAPTARMNLNLALSLERVVNPSTVDGLEKISGSAMVDGPASDVPPLPPTYVSPRDAKKAKKSGSPLKNDKEKMALLAGSSSERRQAQ</sequence>
<dbReference type="EnsemblPlants" id="EMT07522">
    <property type="protein sequence ID" value="EMT07522"/>
    <property type="gene ID" value="F775_04774"/>
</dbReference>
<accession>M8ASP8</accession>
<organism evidence="2">
    <name type="scientific">Aegilops tauschii</name>
    <name type="common">Tausch's goatgrass</name>
    <name type="synonym">Aegilops squarrosa</name>
    <dbReference type="NCBI Taxonomy" id="37682"/>
    <lineage>
        <taxon>Eukaryota</taxon>
        <taxon>Viridiplantae</taxon>
        <taxon>Streptophyta</taxon>
        <taxon>Embryophyta</taxon>
        <taxon>Tracheophyta</taxon>
        <taxon>Spermatophyta</taxon>
        <taxon>Magnoliopsida</taxon>
        <taxon>Liliopsida</taxon>
        <taxon>Poales</taxon>
        <taxon>Poaceae</taxon>
        <taxon>BOP clade</taxon>
        <taxon>Pooideae</taxon>
        <taxon>Triticodae</taxon>
        <taxon>Triticeae</taxon>
        <taxon>Triticinae</taxon>
        <taxon>Aegilops</taxon>
    </lineage>
</organism>
<dbReference type="AlphaFoldDB" id="M8ASP8"/>
<feature type="compositionally biased region" description="Basic and acidic residues" evidence="1">
    <location>
        <begin position="64"/>
        <end position="77"/>
    </location>
</feature>
<evidence type="ECO:0000313" key="2">
    <source>
        <dbReference type="EnsemblPlants" id="EMT07522"/>
    </source>
</evidence>
<feature type="region of interest" description="Disordered" evidence="1">
    <location>
        <begin position="165"/>
        <end position="222"/>
    </location>
</feature>
<proteinExistence type="predicted"/>
<evidence type="ECO:0000256" key="1">
    <source>
        <dbReference type="SAM" id="MobiDB-lite"/>
    </source>
</evidence>
<reference evidence="2" key="1">
    <citation type="submission" date="2015-06" db="UniProtKB">
        <authorList>
            <consortium name="EnsemblPlants"/>
        </authorList>
    </citation>
    <scope>IDENTIFICATION</scope>
</reference>
<protein>
    <submittedName>
        <fullName evidence="2">Uncharacterized protein</fullName>
    </submittedName>
</protein>
<name>M8ASP8_AEGTA</name>
<feature type="region of interest" description="Disordered" evidence="1">
    <location>
        <begin position="64"/>
        <end position="134"/>
    </location>
</feature>